<dbReference type="PROSITE" id="PS50294">
    <property type="entry name" value="WD_REPEATS_REGION"/>
    <property type="match status" value="2"/>
</dbReference>
<dbReference type="SUPFAM" id="SSF50978">
    <property type="entry name" value="WD40 repeat-like"/>
    <property type="match status" value="1"/>
</dbReference>
<keyword evidence="3" id="KW-0863">Zinc-finger</keyword>
<organism evidence="7 8">
    <name type="scientific">Neoarthrinium moseri</name>
    <dbReference type="NCBI Taxonomy" id="1658444"/>
    <lineage>
        <taxon>Eukaryota</taxon>
        <taxon>Fungi</taxon>
        <taxon>Dikarya</taxon>
        <taxon>Ascomycota</taxon>
        <taxon>Pezizomycotina</taxon>
        <taxon>Sordariomycetes</taxon>
        <taxon>Xylariomycetidae</taxon>
        <taxon>Amphisphaeriales</taxon>
        <taxon>Apiosporaceae</taxon>
        <taxon>Neoarthrinium</taxon>
    </lineage>
</organism>
<feature type="region of interest" description="Disordered" evidence="5">
    <location>
        <begin position="1398"/>
        <end position="1419"/>
    </location>
</feature>
<dbReference type="GO" id="GO:0008270">
    <property type="term" value="F:zinc ion binding"/>
    <property type="evidence" value="ECO:0007669"/>
    <property type="project" value="UniProtKB-KW"/>
</dbReference>
<dbReference type="GO" id="GO:1904263">
    <property type="term" value="P:positive regulation of TORC1 signaling"/>
    <property type="evidence" value="ECO:0007669"/>
    <property type="project" value="TreeGrafter"/>
</dbReference>
<feature type="compositionally biased region" description="Low complexity" evidence="5">
    <location>
        <begin position="1092"/>
        <end position="1106"/>
    </location>
</feature>
<evidence type="ECO:0000313" key="7">
    <source>
        <dbReference type="EMBL" id="KAI1854369.1"/>
    </source>
</evidence>
<dbReference type="InterPro" id="IPR001680">
    <property type="entry name" value="WD40_rpt"/>
</dbReference>
<dbReference type="InterPro" id="IPR036322">
    <property type="entry name" value="WD40_repeat_dom_sf"/>
</dbReference>
<dbReference type="GO" id="GO:0034198">
    <property type="term" value="P:cellular response to amino acid starvation"/>
    <property type="evidence" value="ECO:0007669"/>
    <property type="project" value="TreeGrafter"/>
</dbReference>
<dbReference type="InterPro" id="IPR019775">
    <property type="entry name" value="WD40_repeat_CS"/>
</dbReference>
<feature type="compositionally biased region" description="Polar residues" evidence="5">
    <location>
        <begin position="1064"/>
        <end position="1073"/>
    </location>
</feature>
<sequence>MPSIMDQPKKKAKVIRNAYDSETFDADVSIHVDGLVGSATISPSGRDVALASPEGLAIIDLDSPYSPPRRLSSHGSPWLVVDVQWSPFAARDYWVASTANHRCLIWNLNLREDAANGAIEHSLHGHSRAITDINFSAHHPDFLATCSVDGYVHSWDLRKPRKPVLTFCDWYAGATQVKYCRQDANILASSHDRWLHIWDRRKTSKPLKSINAHTSKIYGLDWNRMKASSVATCSLDRTIKLWDYEVSDEPERVIQTDFPVWRARHCPFGSGLLAMPQSDPGNLYLYDWNKRDDEPADAAVEPVSVFPGHGSHKAKEFLWRARGSVVDDTDLREFQLVSWGEDNELRLHRIEPQTLEKVGHVRGGTAQQRLNITRKGATYKTYRSFGDTAFRERRTTTMSSGPRPGSGDDRYRRSALTIGMQTMSGQYSKTGAASWRSTSMKAKTASSRSTDRKPDQLGWMKGITMSKKKRPPVAPPQRKESKDSSMFGSTFHDHWEEPEPLNDEILRLDNRLPNVQWDNVDMNTLIVDASLKGPWGANGDPIYIKVKVDVPHHYPKSKAPKFFIEKTALMSDQTHKRIESEVNQVASQFAKKQQNCLEVAFSYLLGETDLSSSTSFFKNVRDLDDELDALADDSSSEDEDNDIPAGGSASMSQELTASVELDRDATLAPLNRGTVPPIPRTCGARWSNDGTLVCFFPSKDERAKALLFAPTDTYKEKPKGEPTFAGFGRLQQDSPPPRQRLDGSSMAEDHSDTEDDDDSSSSSDSENTYMHKISMWYLPNKRFKKTFSGSYSMRSSGAGTGVDTGTGTGTSRRRAAKPKNIVALHNFTELLPSRRELADEYRIFGDGPEVCEHNAEVARKYGRSDLEQVWRYAALLLRKDIPLELLQQGQRGNAVLFVAKDIVSRFKGLRSNHLDHTLKGRVKWGMHPLAKDFIQDLFDYFEKNADIQMLAMLSCIFNESTAEDGVAYAESHLSQPETPLPMKTPSFSLDYFPTDASLWHTNANVRSQAASAVSTPGASYTPLRMPGSWDSTDGYWLGDPGSNSYSCGETPPSRTPRDTLSEYDATQSLSTSPEPRLSRRINATLTQSFASSFPRPFASTASTSPPTRKRPSPGENFLGNLTANVTWGNSTFIAPTSEPTTTRNSISDDELRLDDEQTLVCTSISVHIEDQSQFDDDGWLTEPLLEPSRDATYEHYRLAYAEMLLMWSLPLSRLEVLKFNVLRGEHAVHPAARVGSLDQESFHDSHHSNDNLSHTTLTLTHPGTKSPIVLGKKEHLQSIINSNRGLDVVGLCRVHETHLDPIQATYPNASIGGASGICNRCKRTQLQLSCVYCREPIDAMYVPCLGCGCAIHEACLAEWHSHGETECPAGDECDCVEEACNGQVETWAVLQGALRQGKVHHQQQPSDESNGLLTPNREVSGIGEKGEWESIASGSQLPLADEQGKPINIGEGQQPLSAARISLGNRLKKSAGHWGSSASLRKKSGSVSSALGRR</sequence>
<feature type="repeat" description="WD" evidence="4">
    <location>
        <begin position="123"/>
        <end position="158"/>
    </location>
</feature>
<dbReference type="InterPro" id="IPR049566">
    <property type="entry name" value="WDR59_RTC1-like_RING_Znf"/>
</dbReference>
<feature type="region of interest" description="Disordered" evidence="5">
    <location>
        <begin position="713"/>
        <end position="766"/>
    </location>
</feature>
<comment type="caution">
    <text evidence="7">The sequence shown here is derived from an EMBL/GenBank/DDBJ whole genome shotgun (WGS) entry which is preliminary data.</text>
</comment>
<feature type="compositionally biased region" description="Polar residues" evidence="5">
    <location>
        <begin position="1485"/>
        <end position="1494"/>
    </location>
</feature>
<dbReference type="GO" id="GO:0035591">
    <property type="term" value="F:signaling adaptor activity"/>
    <property type="evidence" value="ECO:0007669"/>
    <property type="project" value="TreeGrafter"/>
</dbReference>
<keyword evidence="3" id="KW-0862">Zinc</keyword>
<dbReference type="GO" id="GO:0035859">
    <property type="term" value="C:Seh1-associated complex"/>
    <property type="evidence" value="ECO:0007669"/>
    <property type="project" value="TreeGrafter"/>
</dbReference>
<evidence type="ECO:0000256" key="4">
    <source>
        <dbReference type="PROSITE-ProRule" id="PRU00221"/>
    </source>
</evidence>
<dbReference type="PANTHER" id="PTHR46170:SF1">
    <property type="entry name" value="GATOR COMPLEX PROTEIN WDR59"/>
    <property type="match status" value="1"/>
</dbReference>
<feature type="region of interest" description="Disordered" evidence="5">
    <location>
        <begin position="427"/>
        <end position="498"/>
    </location>
</feature>
<gene>
    <name evidence="7" type="ORF">JX265_012538</name>
</gene>
<dbReference type="Pfam" id="PF00400">
    <property type="entry name" value="WD40"/>
    <property type="match status" value="2"/>
</dbReference>
<dbReference type="SMART" id="SM00320">
    <property type="entry name" value="WD40"/>
    <property type="match status" value="4"/>
</dbReference>
<dbReference type="Pfam" id="PF17120">
    <property type="entry name" value="zf-RING_16"/>
    <property type="match status" value="1"/>
</dbReference>
<keyword evidence="1 4" id="KW-0853">WD repeat</keyword>
<dbReference type="PANTHER" id="PTHR46170">
    <property type="entry name" value="GATOR COMPLEX PROTEIN WDR59"/>
    <property type="match status" value="1"/>
</dbReference>
<feature type="region of interest" description="Disordered" evidence="5">
    <location>
        <begin position="1467"/>
        <end position="1494"/>
    </location>
</feature>
<dbReference type="Gene3D" id="2.130.10.10">
    <property type="entry name" value="YVTN repeat-like/Quinoprotein amine dehydrogenase"/>
    <property type="match status" value="1"/>
</dbReference>
<accession>A0A9P9WA34</accession>
<feature type="compositionally biased region" description="Acidic residues" evidence="5">
    <location>
        <begin position="631"/>
        <end position="642"/>
    </location>
</feature>
<evidence type="ECO:0000313" key="8">
    <source>
        <dbReference type="Proteomes" id="UP000829685"/>
    </source>
</evidence>
<name>A0A9P9WA34_9PEZI</name>
<feature type="repeat" description="WD" evidence="4">
    <location>
        <begin position="210"/>
        <end position="252"/>
    </location>
</feature>
<evidence type="ECO:0000256" key="5">
    <source>
        <dbReference type="SAM" id="MobiDB-lite"/>
    </source>
</evidence>
<feature type="region of interest" description="Disordered" evidence="5">
    <location>
        <begin position="794"/>
        <end position="814"/>
    </location>
</feature>
<evidence type="ECO:0000256" key="3">
    <source>
        <dbReference type="PROSITE-ProRule" id="PRU00175"/>
    </source>
</evidence>
<feature type="region of interest" description="Disordered" evidence="5">
    <location>
        <begin position="1040"/>
        <end position="1078"/>
    </location>
</feature>
<feature type="compositionally biased region" description="Polar residues" evidence="5">
    <location>
        <begin position="1402"/>
        <end position="1413"/>
    </location>
</feature>
<keyword evidence="3" id="KW-0479">Metal-binding</keyword>
<dbReference type="PROSITE" id="PS00678">
    <property type="entry name" value="WD_REPEATS_1"/>
    <property type="match status" value="1"/>
</dbReference>
<feature type="domain" description="RING-type" evidence="6">
    <location>
        <begin position="1330"/>
        <end position="1368"/>
    </location>
</feature>
<keyword evidence="8" id="KW-1185">Reference proteome</keyword>
<feature type="region of interest" description="Disordered" evidence="5">
    <location>
        <begin position="631"/>
        <end position="652"/>
    </location>
</feature>
<evidence type="ECO:0000256" key="2">
    <source>
        <dbReference type="ARBA" id="ARBA00022737"/>
    </source>
</evidence>
<dbReference type="InterPro" id="IPR049567">
    <property type="entry name" value="WDR59-like"/>
</dbReference>
<feature type="compositionally biased region" description="Gly residues" evidence="5">
    <location>
        <begin position="798"/>
        <end position="808"/>
    </location>
</feature>
<keyword evidence="2" id="KW-0677">Repeat</keyword>
<dbReference type="InterPro" id="IPR001841">
    <property type="entry name" value="Znf_RING"/>
</dbReference>
<feature type="compositionally biased region" description="Polar residues" evidence="5">
    <location>
        <begin position="427"/>
        <end position="448"/>
    </location>
</feature>
<feature type="region of interest" description="Disordered" evidence="5">
    <location>
        <begin position="1092"/>
        <end position="1120"/>
    </location>
</feature>
<dbReference type="PROSITE" id="PS50089">
    <property type="entry name" value="ZF_RING_2"/>
    <property type="match status" value="1"/>
</dbReference>
<dbReference type="EMBL" id="JAFIMR010000054">
    <property type="protein sequence ID" value="KAI1854369.1"/>
    <property type="molecule type" value="Genomic_DNA"/>
</dbReference>
<dbReference type="InterPro" id="IPR015943">
    <property type="entry name" value="WD40/YVTN_repeat-like_dom_sf"/>
</dbReference>
<protein>
    <recommendedName>
        <fullName evidence="6">RING-type domain-containing protein</fullName>
    </recommendedName>
</protein>
<dbReference type="GO" id="GO:0005774">
    <property type="term" value="C:vacuolar membrane"/>
    <property type="evidence" value="ECO:0007669"/>
    <property type="project" value="TreeGrafter"/>
</dbReference>
<proteinExistence type="predicted"/>
<evidence type="ECO:0000256" key="1">
    <source>
        <dbReference type="ARBA" id="ARBA00022574"/>
    </source>
</evidence>
<evidence type="ECO:0000259" key="6">
    <source>
        <dbReference type="PROSITE" id="PS50089"/>
    </source>
</evidence>
<reference evidence="7" key="1">
    <citation type="submission" date="2021-03" db="EMBL/GenBank/DDBJ databases">
        <title>Revisited historic fungal species revealed as producer of novel bioactive compounds through whole genome sequencing and comparative genomics.</title>
        <authorList>
            <person name="Vignolle G.A."/>
            <person name="Hochenegger N."/>
            <person name="Mach R.L."/>
            <person name="Mach-Aigner A.R."/>
            <person name="Javad Rahimi M."/>
            <person name="Salim K.A."/>
            <person name="Chan C.M."/>
            <person name="Lim L.B.L."/>
            <person name="Cai F."/>
            <person name="Druzhinina I.S."/>
            <person name="U'Ren J.M."/>
            <person name="Derntl C."/>
        </authorList>
    </citation>
    <scope>NUCLEOTIDE SEQUENCE</scope>
    <source>
        <strain evidence="7">TUCIM 5799</strain>
    </source>
</reference>
<dbReference type="PROSITE" id="PS50082">
    <property type="entry name" value="WD_REPEATS_2"/>
    <property type="match status" value="2"/>
</dbReference>
<dbReference type="Proteomes" id="UP000829685">
    <property type="component" value="Unassembled WGS sequence"/>
</dbReference>